<evidence type="ECO:0000313" key="3">
    <source>
        <dbReference type="EMBL" id="MXQ96031.1"/>
    </source>
</evidence>
<name>A0A6B0S3L0_9CETA</name>
<protein>
    <submittedName>
        <fullName evidence="3">Uncharacterized protein</fullName>
    </submittedName>
</protein>
<evidence type="ECO:0000256" key="1">
    <source>
        <dbReference type="SAM" id="MobiDB-lite"/>
    </source>
</evidence>
<keyword evidence="4" id="KW-1185">Reference proteome</keyword>
<feature type="chain" id="PRO_5025374413" evidence="2">
    <location>
        <begin position="21"/>
        <end position="161"/>
    </location>
</feature>
<feature type="region of interest" description="Disordered" evidence="1">
    <location>
        <begin position="124"/>
        <end position="161"/>
    </location>
</feature>
<dbReference type="AlphaFoldDB" id="A0A6B0S3L0"/>
<accession>A0A6B0S3L0</accession>
<gene>
    <name evidence="3" type="ORF">E5288_WYG022268</name>
</gene>
<keyword evidence="2" id="KW-0732">Signal</keyword>
<feature type="signal peptide" evidence="2">
    <location>
        <begin position="1"/>
        <end position="20"/>
    </location>
</feature>
<proteinExistence type="predicted"/>
<dbReference type="EMBL" id="VBQZ03000151">
    <property type="protein sequence ID" value="MXQ96031.1"/>
    <property type="molecule type" value="Genomic_DNA"/>
</dbReference>
<sequence>MRALRLASVVVSRLLRCVLSGSEGIPASVEVVMQLPPGSDHGFYDGWWPWQCPQAAVATGGGQGGLQILKTSKSLCPLDYEDEDEEDTRVRMALSSPCDPCGPAMRGPGLRPTSLGLGSWWGWATGEGGSGGDPGDWDSAGEEGVLPRGPGELDLEQMESC</sequence>
<evidence type="ECO:0000313" key="4">
    <source>
        <dbReference type="Proteomes" id="UP000322234"/>
    </source>
</evidence>
<feature type="compositionally biased region" description="Gly residues" evidence="1">
    <location>
        <begin position="125"/>
        <end position="134"/>
    </location>
</feature>
<dbReference type="Proteomes" id="UP000322234">
    <property type="component" value="Unassembled WGS sequence"/>
</dbReference>
<organism evidence="3 4">
    <name type="scientific">Bos mutus</name>
    <name type="common">wild yak</name>
    <dbReference type="NCBI Taxonomy" id="72004"/>
    <lineage>
        <taxon>Eukaryota</taxon>
        <taxon>Metazoa</taxon>
        <taxon>Chordata</taxon>
        <taxon>Craniata</taxon>
        <taxon>Vertebrata</taxon>
        <taxon>Euteleostomi</taxon>
        <taxon>Mammalia</taxon>
        <taxon>Eutheria</taxon>
        <taxon>Laurasiatheria</taxon>
        <taxon>Artiodactyla</taxon>
        <taxon>Ruminantia</taxon>
        <taxon>Pecora</taxon>
        <taxon>Bovidae</taxon>
        <taxon>Bovinae</taxon>
        <taxon>Bos</taxon>
    </lineage>
</organism>
<evidence type="ECO:0000256" key="2">
    <source>
        <dbReference type="SAM" id="SignalP"/>
    </source>
</evidence>
<comment type="caution">
    <text evidence="3">The sequence shown here is derived from an EMBL/GenBank/DDBJ whole genome shotgun (WGS) entry which is preliminary data.</text>
</comment>
<reference evidence="3" key="1">
    <citation type="submission" date="2019-10" db="EMBL/GenBank/DDBJ databases">
        <title>The sequence and de novo assembly of the wild yak genome.</title>
        <authorList>
            <person name="Liu Y."/>
        </authorList>
    </citation>
    <scope>NUCLEOTIDE SEQUENCE [LARGE SCALE GENOMIC DNA]</scope>
    <source>
        <strain evidence="3">WY2019</strain>
    </source>
</reference>